<comment type="caution">
    <text evidence="1">The sequence shown here is derived from an EMBL/GenBank/DDBJ whole genome shotgun (WGS) entry which is preliminary data.</text>
</comment>
<dbReference type="SUPFAM" id="SSF55729">
    <property type="entry name" value="Acyl-CoA N-acyltransferases (Nat)"/>
    <property type="match status" value="1"/>
</dbReference>
<dbReference type="InterPro" id="IPR016181">
    <property type="entry name" value="Acyl_CoA_acyltransferase"/>
</dbReference>
<organism evidence="1 2">
    <name type="scientific">Planosporangium flavigriseum</name>
    <dbReference type="NCBI Taxonomy" id="373681"/>
    <lineage>
        <taxon>Bacteria</taxon>
        <taxon>Bacillati</taxon>
        <taxon>Actinomycetota</taxon>
        <taxon>Actinomycetes</taxon>
        <taxon>Micromonosporales</taxon>
        <taxon>Micromonosporaceae</taxon>
        <taxon>Planosporangium</taxon>
    </lineage>
</organism>
<name>A0A8J3PMW7_9ACTN</name>
<proteinExistence type="predicted"/>
<protein>
    <submittedName>
        <fullName evidence="1">Putative acetyltransferase</fullName>
    </submittedName>
</protein>
<dbReference type="PANTHER" id="PTHR42791">
    <property type="entry name" value="GNAT FAMILY ACETYLTRANSFERASE"/>
    <property type="match status" value="1"/>
</dbReference>
<reference evidence="1" key="1">
    <citation type="submission" date="2021-01" db="EMBL/GenBank/DDBJ databases">
        <title>Whole genome shotgun sequence of Planosporangium flavigriseum NBRC 105377.</title>
        <authorList>
            <person name="Komaki H."/>
            <person name="Tamura T."/>
        </authorList>
    </citation>
    <scope>NUCLEOTIDE SEQUENCE</scope>
    <source>
        <strain evidence="1">NBRC 105377</strain>
    </source>
</reference>
<dbReference type="Proteomes" id="UP000653674">
    <property type="component" value="Unassembled WGS sequence"/>
</dbReference>
<dbReference type="EMBL" id="BONU01000030">
    <property type="protein sequence ID" value="GIG75332.1"/>
    <property type="molecule type" value="Genomic_DNA"/>
</dbReference>
<gene>
    <name evidence="1" type="ORF">Pfl04_37360</name>
</gene>
<sequence length="194" mass="21300">MTAAEITVATSADRGRVIGSLVAAFINDPVLRYLFPEEASYPQYAAAFFGHLFDKRVHKETIWMIGRGASVAIWEPPAAQNESPDETLALGALAQLPADALARVHAYDRAVHAVLPTAPFWYLGVLGTHPDNAGRRWGHAVMKAGLRRATEDGLPAILETSNPANVEVYRRAGWEVVRTVTEPLSIWVMRQSTR</sequence>
<dbReference type="AlphaFoldDB" id="A0A8J3PMW7"/>
<accession>A0A8J3PMW7</accession>
<keyword evidence="2" id="KW-1185">Reference proteome</keyword>
<dbReference type="RefSeq" id="WP_168072016.1">
    <property type="nucleotide sequence ID" value="NZ_BAAAQJ010000003.1"/>
</dbReference>
<evidence type="ECO:0000313" key="2">
    <source>
        <dbReference type="Proteomes" id="UP000653674"/>
    </source>
</evidence>
<dbReference type="InterPro" id="IPR052523">
    <property type="entry name" value="Trichothecene_AcTrans"/>
</dbReference>
<dbReference type="Gene3D" id="3.40.630.30">
    <property type="match status" value="1"/>
</dbReference>
<dbReference type="PANTHER" id="PTHR42791:SF1">
    <property type="entry name" value="N-ACETYLTRANSFERASE DOMAIN-CONTAINING PROTEIN"/>
    <property type="match status" value="1"/>
</dbReference>
<evidence type="ECO:0000313" key="1">
    <source>
        <dbReference type="EMBL" id="GIG75332.1"/>
    </source>
</evidence>